<name>A0A8J2SJN4_9STRA</name>
<accession>A0A8J2SJN4</accession>
<comment type="caution">
    <text evidence="2">The sequence shown here is derived from an EMBL/GenBank/DDBJ whole genome shotgun (WGS) entry which is preliminary data.</text>
</comment>
<feature type="region of interest" description="Disordered" evidence="1">
    <location>
        <begin position="23"/>
        <end position="82"/>
    </location>
</feature>
<sequence length="210" mass="22546">MPRRRRTGMVVLACGATAFQQPRARRALTRRAAEEPDLAELKSLFEAQPRAPRADDDAGDGDDDDDDGDLGSLFAPPPAREVSAAERDAFVASLKLEDIVDEGYARARETIEETADAQRRDEAAEVRKALDAAVAEVEKSEREALEALEGRVGALVDKVGAREADFEKAVRDARAAASQMEAFERDAGTYKLAAGGAAVLLLATTFLASQ</sequence>
<evidence type="ECO:0000313" key="2">
    <source>
        <dbReference type="EMBL" id="CAH0371808.1"/>
    </source>
</evidence>
<keyword evidence="3" id="KW-1185">Reference proteome</keyword>
<evidence type="ECO:0000256" key="1">
    <source>
        <dbReference type="SAM" id="MobiDB-lite"/>
    </source>
</evidence>
<dbReference type="EMBL" id="CAKKNE010000003">
    <property type="protein sequence ID" value="CAH0371808.1"/>
    <property type="molecule type" value="Genomic_DNA"/>
</dbReference>
<gene>
    <name evidence="2" type="ORF">PECAL_3P17620</name>
</gene>
<reference evidence="2" key="1">
    <citation type="submission" date="2021-11" db="EMBL/GenBank/DDBJ databases">
        <authorList>
            <consortium name="Genoscope - CEA"/>
            <person name="William W."/>
        </authorList>
    </citation>
    <scope>NUCLEOTIDE SEQUENCE</scope>
</reference>
<organism evidence="2 3">
    <name type="scientific">Pelagomonas calceolata</name>
    <dbReference type="NCBI Taxonomy" id="35677"/>
    <lineage>
        <taxon>Eukaryota</taxon>
        <taxon>Sar</taxon>
        <taxon>Stramenopiles</taxon>
        <taxon>Ochrophyta</taxon>
        <taxon>Pelagophyceae</taxon>
        <taxon>Pelagomonadales</taxon>
        <taxon>Pelagomonadaceae</taxon>
        <taxon>Pelagomonas</taxon>
    </lineage>
</organism>
<evidence type="ECO:0000313" key="3">
    <source>
        <dbReference type="Proteomes" id="UP000789595"/>
    </source>
</evidence>
<feature type="compositionally biased region" description="Acidic residues" evidence="1">
    <location>
        <begin position="57"/>
        <end position="69"/>
    </location>
</feature>
<dbReference type="AlphaFoldDB" id="A0A8J2SJN4"/>
<dbReference type="Proteomes" id="UP000789595">
    <property type="component" value="Unassembled WGS sequence"/>
</dbReference>
<proteinExistence type="predicted"/>
<protein>
    <submittedName>
        <fullName evidence="2">Uncharacterized protein</fullName>
    </submittedName>
</protein>